<evidence type="ECO:0000259" key="8">
    <source>
        <dbReference type="PROSITE" id="PS50250"/>
    </source>
</evidence>
<evidence type="ECO:0000256" key="3">
    <source>
        <dbReference type="ARBA" id="ARBA00008793"/>
    </source>
</evidence>
<evidence type="ECO:0000256" key="2">
    <source>
        <dbReference type="ARBA" id="ARBA00004496"/>
    </source>
</evidence>
<name>A0A9W7ZY00_9FUNG</name>
<comment type="subcellular location">
    <subcellularLocation>
        <location evidence="2">Cytoplasm</location>
    </subcellularLocation>
    <subcellularLocation>
        <location evidence="1">Nucleus</location>
    </subcellularLocation>
</comment>
<dbReference type="InterPro" id="IPR045135">
    <property type="entry name" value="Rpn7_N"/>
</dbReference>
<organism evidence="9 10">
    <name type="scientific">Mycoemilia scoparia</name>
    <dbReference type="NCBI Taxonomy" id="417184"/>
    <lineage>
        <taxon>Eukaryota</taxon>
        <taxon>Fungi</taxon>
        <taxon>Fungi incertae sedis</taxon>
        <taxon>Zoopagomycota</taxon>
        <taxon>Kickxellomycotina</taxon>
        <taxon>Kickxellomycetes</taxon>
        <taxon>Kickxellales</taxon>
        <taxon>Kickxellaceae</taxon>
        <taxon>Mycoemilia</taxon>
    </lineage>
</organism>
<dbReference type="AlphaFoldDB" id="A0A9W7ZY00"/>
<dbReference type="Gene3D" id="1.25.40.570">
    <property type="match status" value="1"/>
</dbReference>
<keyword evidence="5" id="KW-0736">Signalosome</keyword>
<dbReference type="SUPFAM" id="SSF46785">
    <property type="entry name" value="Winged helix' DNA-binding domain"/>
    <property type="match status" value="1"/>
</dbReference>
<dbReference type="OrthoDB" id="422427at2759"/>
<dbReference type="PANTHER" id="PTHR14145:SF2">
    <property type="entry name" value="COP9 SIGNALOSOME COMPLEX SUBUNIT 1"/>
    <property type="match status" value="1"/>
</dbReference>
<dbReference type="GO" id="GO:0008180">
    <property type="term" value="C:COP9 signalosome"/>
    <property type="evidence" value="ECO:0007669"/>
    <property type="project" value="UniProtKB-KW"/>
</dbReference>
<dbReference type="PROSITE" id="PS50250">
    <property type="entry name" value="PCI"/>
    <property type="match status" value="1"/>
</dbReference>
<comment type="caution">
    <text evidence="9">The sequence shown here is derived from an EMBL/GenBank/DDBJ whole genome shotgun (WGS) entry which is preliminary data.</text>
</comment>
<dbReference type="InterPro" id="IPR019585">
    <property type="entry name" value="Rpn7/CSN1"/>
</dbReference>
<dbReference type="InterPro" id="IPR000717">
    <property type="entry name" value="PCI_dom"/>
</dbReference>
<keyword evidence="10" id="KW-1185">Reference proteome</keyword>
<evidence type="ECO:0000256" key="7">
    <source>
        <dbReference type="SAM" id="Coils"/>
    </source>
</evidence>
<keyword evidence="6" id="KW-0539">Nucleus</keyword>
<feature type="coiled-coil region" evidence="7">
    <location>
        <begin position="48"/>
        <end position="75"/>
    </location>
</feature>
<evidence type="ECO:0000256" key="1">
    <source>
        <dbReference type="ARBA" id="ARBA00004123"/>
    </source>
</evidence>
<evidence type="ECO:0000313" key="9">
    <source>
        <dbReference type="EMBL" id="KAJ1918894.1"/>
    </source>
</evidence>
<gene>
    <name evidence="9" type="ORF">H4219_002344</name>
</gene>
<dbReference type="SMART" id="SM00088">
    <property type="entry name" value="PINT"/>
    <property type="match status" value="1"/>
</dbReference>
<evidence type="ECO:0000256" key="5">
    <source>
        <dbReference type="ARBA" id="ARBA00022790"/>
    </source>
</evidence>
<evidence type="ECO:0000313" key="10">
    <source>
        <dbReference type="Proteomes" id="UP001150538"/>
    </source>
</evidence>
<keyword evidence="4" id="KW-0963">Cytoplasm</keyword>
<reference evidence="9" key="1">
    <citation type="submission" date="2022-07" db="EMBL/GenBank/DDBJ databases">
        <title>Phylogenomic reconstructions and comparative analyses of Kickxellomycotina fungi.</title>
        <authorList>
            <person name="Reynolds N.K."/>
            <person name="Stajich J.E."/>
            <person name="Barry K."/>
            <person name="Grigoriev I.V."/>
            <person name="Crous P."/>
            <person name="Smith M.E."/>
        </authorList>
    </citation>
    <scope>NUCLEOTIDE SEQUENCE</scope>
    <source>
        <strain evidence="9">NBRC 100468</strain>
    </source>
</reference>
<comment type="similarity">
    <text evidence="3">Belongs to the CSN1 family.</text>
</comment>
<accession>A0A9W7ZY00</accession>
<dbReference type="GO" id="GO:0005737">
    <property type="term" value="C:cytoplasm"/>
    <property type="evidence" value="ECO:0007669"/>
    <property type="project" value="UniProtKB-SubCell"/>
</dbReference>
<evidence type="ECO:0000256" key="4">
    <source>
        <dbReference type="ARBA" id="ARBA00022490"/>
    </source>
</evidence>
<dbReference type="Pfam" id="PF10602">
    <property type="entry name" value="RPN7"/>
    <property type="match status" value="1"/>
</dbReference>
<dbReference type="PANTHER" id="PTHR14145">
    <property type="entry name" value="26S PROTESOME SUBUNIT 6"/>
    <property type="match status" value="1"/>
</dbReference>
<feature type="domain" description="PCI" evidence="8">
    <location>
        <begin position="168"/>
        <end position="340"/>
    </location>
</feature>
<dbReference type="Pfam" id="PF01399">
    <property type="entry name" value="PCI"/>
    <property type="match status" value="1"/>
</dbReference>
<dbReference type="InterPro" id="IPR036390">
    <property type="entry name" value="WH_DNA-bd_sf"/>
</dbReference>
<protein>
    <recommendedName>
        <fullName evidence="8">PCI domain-containing protein</fullName>
    </recommendedName>
</protein>
<proteinExistence type="inferred from homology"/>
<evidence type="ECO:0000256" key="6">
    <source>
        <dbReference type="ARBA" id="ARBA00023242"/>
    </source>
</evidence>
<keyword evidence="7" id="KW-0175">Coiled coil</keyword>
<dbReference type="Proteomes" id="UP001150538">
    <property type="component" value="Unassembled WGS sequence"/>
</dbReference>
<dbReference type="EMBL" id="JANBPU010000036">
    <property type="protein sequence ID" value="KAJ1918894.1"/>
    <property type="molecule type" value="Genomic_DNA"/>
</dbReference>
<sequence>MIWYLRYVATVCPSLEIKCCELALEETKSKAGQIPRISRHDEWIENTSKAAKSRLDELEKELGNAKSSMVKESNRLAQLSIANYLISIGSFSEAFKSLMNSREFVTKEEHRIELYLGIIQVGLFSTNFGFISSFFPHIEKNKDIIDKIPEAMCSIQIAGGLSKLDEGQYSQAATFFSGVTFSPNFDIHGIVSSRDVAIYGTMCGLAGYTRQQLRDNMLNNTDFKQFMQMEPWTLEFLENFYYARYSAFLKLLNKVQPYCLTDIYLANHTDALISEIRTRVLLFYTQIYSQVDINEMNRQLQWASDPELLEKDLIKLIQGGLIHGKVDSYSMVLHIYPPQLREEAIEKIEAMAPRLEAQIDLAKTRIQLIQEGHLPENLTPKDQGRENTQQ</sequence>